<keyword evidence="2" id="KW-1185">Reference proteome</keyword>
<dbReference type="RefSeq" id="WP_256790648.1">
    <property type="nucleotide sequence ID" value="NZ_JANIID010000011.1"/>
</dbReference>
<gene>
    <name evidence="1" type="ORF">NQU55_14615</name>
</gene>
<evidence type="ECO:0000313" key="2">
    <source>
        <dbReference type="Proteomes" id="UP001142374"/>
    </source>
</evidence>
<organism evidence="1 2">
    <name type="scientific">Streptomyces telluris</name>
    <dbReference type="NCBI Taxonomy" id="2720021"/>
    <lineage>
        <taxon>Bacteria</taxon>
        <taxon>Bacillati</taxon>
        <taxon>Actinomycetota</taxon>
        <taxon>Actinomycetes</taxon>
        <taxon>Kitasatosporales</taxon>
        <taxon>Streptomycetaceae</taxon>
        <taxon>Streptomyces</taxon>
    </lineage>
</organism>
<name>A0A9X2LGQ8_9ACTN</name>
<dbReference type="EMBL" id="JANIID010000011">
    <property type="protein sequence ID" value="MCQ8770989.1"/>
    <property type="molecule type" value="Genomic_DNA"/>
</dbReference>
<protein>
    <submittedName>
        <fullName evidence="1">Uncharacterized protein</fullName>
    </submittedName>
</protein>
<proteinExistence type="predicted"/>
<sequence>MSEPDAPLLDYAIISEPFPLYASTGADDPATALHIVVSNGGGDTVYCREIVFSLPEGDLAQSLVEADAGDGQAPDWTVQRIEPGTQTILPPGDYAHFAAKPKAGDAAVDVSGITITLENLKISSRPGTARIEIREVATTNTDKWPENPHFTRLALTKFPAPKIPVMAVSDFTADSQEVAAGTTVRLTWNGPSTLDYTVSHGGTPHTVGKSHEYNTTIDRDTTFQLSYVTGGTTHYLTTTVTVKNPKLTGLEVDGGLTVTGSTGVAGLTVGGGLSVTGATDVQGLTVNKDLTAKQALTVSGSTELQALTVDKDLSAKATLTVTGAAGVTGALTVGGFLQANSDITVAYGGTTKFTTSGLTGIEAPYVSVNGNGVAHDKSSIHLENGWLGGGYLWAHDGLGDEAEVHNGETDNARSFWTVHIA</sequence>
<dbReference type="AlphaFoldDB" id="A0A9X2LGQ8"/>
<evidence type="ECO:0000313" key="1">
    <source>
        <dbReference type="EMBL" id="MCQ8770989.1"/>
    </source>
</evidence>
<dbReference type="Proteomes" id="UP001142374">
    <property type="component" value="Unassembled WGS sequence"/>
</dbReference>
<accession>A0A9X2LGQ8</accession>
<comment type="caution">
    <text evidence="1">The sequence shown here is derived from an EMBL/GenBank/DDBJ whole genome shotgun (WGS) entry which is preliminary data.</text>
</comment>
<reference evidence="1" key="1">
    <citation type="submission" date="2022-06" db="EMBL/GenBank/DDBJ databases">
        <title>WGS of actinobacteria.</title>
        <authorList>
            <person name="Thawai C."/>
        </authorList>
    </citation>
    <scope>NUCLEOTIDE SEQUENCE</scope>
    <source>
        <strain evidence="1">AA8</strain>
    </source>
</reference>